<evidence type="ECO:0000256" key="1">
    <source>
        <dbReference type="SAM" id="MobiDB-lite"/>
    </source>
</evidence>
<name>A0A9P5PVD5_9AGAR</name>
<keyword evidence="3" id="KW-1185">Reference proteome</keyword>
<dbReference type="OrthoDB" id="3204463at2759"/>
<comment type="caution">
    <text evidence="2">The sequence shown here is derived from an EMBL/GenBank/DDBJ whole genome shotgun (WGS) entry which is preliminary data.</text>
</comment>
<reference evidence="2" key="1">
    <citation type="submission" date="2020-11" db="EMBL/GenBank/DDBJ databases">
        <authorList>
            <consortium name="DOE Joint Genome Institute"/>
            <person name="Ahrendt S."/>
            <person name="Riley R."/>
            <person name="Andreopoulos W."/>
            <person name="Labutti K."/>
            <person name="Pangilinan J."/>
            <person name="Ruiz-Duenas F.J."/>
            <person name="Barrasa J.M."/>
            <person name="Sanchez-Garcia M."/>
            <person name="Camarero S."/>
            <person name="Miyauchi S."/>
            <person name="Serrano A."/>
            <person name="Linde D."/>
            <person name="Babiker R."/>
            <person name="Drula E."/>
            <person name="Ayuso-Fernandez I."/>
            <person name="Pacheco R."/>
            <person name="Padilla G."/>
            <person name="Ferreira P."/>
            <person name="Barriuso J."/>
            <person name="Kellner H."/>
            <person name="Castanera R."/>
            <person name="Alfaro M."/>
            <person name="Ramirez L."/>
            <person name="Pisabarro A.G."/>
            <person name="Kuo A."/>
            <person name="Tritt A."/>
            <person name="Lipzen A."/>
            <person name="He G."/>
            <person name="Yan M."/>
            <person name="Ng V."/>
            <person name="Cullen D."/>
            <person name="Martin F."/>
            <person name="Rosso M.-N."/>
            <person name="Henrissat B."/>
            <person name="Hibbett D."/>
            <person name="Martinez A.T."/>
            <person name="Grigoriev I.V."/>
        </authorList>
    </citation>
    <scope>NUCLEOTIDE SEQUENCE</scope>
    <source>
        <strain evidence="2">AH 40177</strain>
    </source>
</reference>
<dbReference type="AlphaFoldDB" id="A0A9P5PVD5"/>
<feature type="compositionally biased region" description="Polar residues" evidence="1">
    <location>
        <begin position="7"/>
        <end position="25"/>
    </location>
</feature>
<dbReference type="EMBL" id="JADNRY010000046">
    <property type="protein sequence ID" value="KAF9069847.1"/>
    <property type="molecule type" value="Genomic_DNA"/>
</dbReference>
<accession>A0A9P5PVD5</accession>
<organism evidence="2 3">
    <name type="scientific">Rhodocollybia butyracea</name>
    <dbReference type="NCBI Taxonomy" id="206335"/>
    <lineage>
        <taxon>Eukaryota</taxon>
        <taxon>Fungi</taxon>
        <taxon>Dikarya</taxon>
        <taxon>Basidiomycota</taxon>
        <taxon>Agaricomycotina</taxon>
        <taxon>Agaricomycetes</taxon>
        <taxon>Agaricomycetidae</taxon>
        <taxon>Agaricales</taxon>
        <taxon>Marasmiineae</taxon>
        <taxon>Omphalotaceae</taxon>
        <taxon>Rhodocollybia</taxon>
    </lineage>
</organism>
<evidence type="ECO:0000313" key="3">
    <source>
        <dbReference type="Proteomes" id="UP000772434"/>
    </source>
</evidence>
<feature type="region of interest" description="Disordered" evidence="1">
    <location>
        <begin position="1"/>
        <end position="78"/>
    </location>
</feature>
<evidence type="ECO:0000313" key="2">
    <source>
        <dbReference type="EMBL" id="KAF9069847.1"/>
    </source>
</evidence>
<gene>
    <name evidence="2" type="ORF">BDP27DRAFT_1420526</name>
</gene>
<proteinExistence type="predicted"/>
<protein>
    <submittedName>
        <fullName evidence="2">Uncharacterized protein</fullName>
    </submittedName>
</protein>
<feature type="region of interest" description="Disordered" evidence="1">
    <location>
        <begin position="94"/>
        <end position="140"/>
    </location>
</feature>
<dbReference type="Proteomes" id="UP000772434">
    <property type="component" value="Unassembled WGS sequence"/>
</dbReference>
<sequence>MHPIVFPSSQSSESPMYQPQDSNSLIDAPPRLLSPFELASGFQTLEKPGQSSSSRAQRRRHCAREECPMQSSSSSAHTFDKLSWISAMDTTSEDHGLSDIADLSQLPVDDAKSRAGPVRRRKTSSHRTSPVRAASGSSIQPTYYASVLRHRPIPVPSSPRPRPSRSRVAFHDLMPLFTCDIHKYRTSNPSSPAH</sequence>